<dbReference type="RefSeq" id="WP_110610173.1">
    <property type="nucleotide sequence ID" value="NZ_PDOD01000003.1"/>
</dbReference>
<feature type="transmembrane region" description="Helical" evidence="8">
    <location>
        <begin position="283"/>
        <end position="303"/>
    </location>
</feature>
<feature type="transmembrane region" description="Helical" evidence="8">
    <location>
        <begin position="104"/>
        <end position="127"/>
    </location>
</feature>
<evidence type="ECO:0000313" key="9">
    <source>
        <dbReference type="EMBL" id="PYZ92623.1"/>
    </source>
</evidence>
<dbReference type="Pfam" id="PF03547">
    <property type="entry name" value="Mem_trans"/>
    <property type="match status" value="1"/>
</dbReference>
<evidence type="ECO:0000256" key="5">
    <source>
        <dbReference type="ARBA" id="ARBA00022692"/>
    </source>
</evidence>
<gene>
    <name evidence="9" type="ORF">CR194_13210</name>
</gene>
<dbReference type="PANTHER" id="PTHR36838">
    <property type="entry name" value="AUXIN EFFLUX CARRIER FAMILY PROTEIN"/>
    <property type="match status" value="1"/>
</dbReference>
<keyword evidence="7 8" id="KW-0472">Membrane</keyword>
<accession>A0A323TIW5</accession>
<keyword evidence="6 8" id="KW-1133">Transmembrane helix</keyword>
<dbReference type="PANTHER" id="PTHR36838:SF1">
    <property type="entry name" value="SLR1864 PROTEIN"/>
    <property type="match status" value="1"/>
</dbReference>
<organism evidence="9 10">
    <name type="scientific">Salipaludibacillus keqinensis</name>
    <dbReference type="NCBI Taxonomy" id="2045207"/>
    <lineage>
        <taxon>Bacteria</taxon>
        <taxon>Bacillati</taxon>
        <taxon>Bacillota</taxon>
        <taxon>Bacilli</taxon>
        <taxon>Bacillales</taxon>
        <taxon>Bacillaceae</taxon>
    </lineage>
</organism>
<dbReference type="Proteomes" id="UP000248214">
    <property type="component" value="Unassembled WGS sequence"/>
</dbReference>
<evidence type="ECO:0000256" key="4">
    <source>
        <dbReference type="ARBA" id="ARBA00022475"/>
    </source>
</evidence>
<feature type="transmembrane region" description="Helical" evidence="8">
    <location>
        <begin position="192"/>
        <end position="210"/>
    </location>
</feature>
<evidence type="ECO:0000256" key="7">
    <source>
        <dbReference type="ARBA" id="ARBA00023136"/>
    </source>
</evidence>
<keyword evidence="10" id="KW-1185">Reference proteome</keyword>
<sequence>MEFLLILLPIFSVFLIGYIGQKRIGFDTKQLSTMALYLMSPFLVFRTFYVNTISIDYVYLILYTLGLSTALLFTAWVVGKVKKWDAAKRSGVMLASSFMNNGNYGAPLALFVFGAVGLDIAIILMVLQQLLMCTVGIFIAASGNKDQDVGAGSSMALKSVFRMPILYAALLGLALQVMNISLSSLIFQTVDFVADAAIPTIMIILGMQLAKTKIKTVKIEPTVMTVLIRLVASPVIAFLIVKAMPIDETWKEIMILMAATPTSANITLYALQFDTEPEFVSTATLITTVLSLATLPVVMWIMFL</sequence>
<feature type="transmembrane region" description="Helical" evidence="8">
    <location>
        <begin position="165"/>
        <end position="186"/>
    </location>
</feature>
<evidence type="ECO:0008006" key="11">
    <source>
        <dbReference type="Google" id="ProtNLM"/>
    </source>
</evidence>
<keyword evidence="4" id="KW-1003">Cell membrane</keyword>
<dbReference type="InterPro" id="IPR004776">
    <property type="entry name" value="Mem_transp_PIN-like"/>
</dbReference>
<comment type="caution">
    <text evidence="9">The sequence shown here is derived from an EMBL/GenBank/DDBJ whole genome shotgun (WGS) entry which is preliminary data.</text>
</comment>
<comment type="subcellular location">
    <subcellularLocation>
        <location evidence="1">Cell membrane</location>
        <topology evidence="1">Multi-pass membrane protein</topology>
    </subcellularLocation>
</comment>
<evidence type="ECO:0000256" key="6">
    <source>
        <dbReference type="ARBA" id="ARBA00022989"/>
    </source>
</evidence>
<dbReference type="AlphaFoldDB" id="A0A323TIW5"/>
<evidence type="ECO:0000256" key="8">
    <source>
        <dbReference type="SAM" id="Phobius"/>
    </source>
</evidence>
<evidence type="ECO:0000256" key="1">
    <source>
        <dbReference type="ARBA" id="ARBA00004651"/>
    </source>
</evidence>
<comment type="similarity">
    <text evidence="2">Belongs to the auxin efflux carrier (TC 2.A.69) family.</text>
</comment>
<dbReference type="GO" id="GO:0055085">
    <property type="term" value="P:transmembrane transport"/>
    <property type="evidence" value="ECO:0007669"/>
    <property type="project" value="InterPro"/>
</dbReference>
<proteinExistence type="inferred from homology"/>
<evidence type="ECO:0000256" key="2">
    <source>
        <dbReference type="ARBA" id="ARBA00010145"/>
    </source>
</evidence>
<dbReference type="GO" id="GO:0005886">
    <property type="term" value="C:plasma membrane"/>
    <property type="evidence" value="ECO:0007669"/>
    <property type="project" value="UniProtKB-SubCell"/>
</dbReference>
<evidence type="ECO:0000256" key="3">
    <source>
        <dbReference type="ARBA" id="ARBA00022448"/>
    </source>
</evidence>
<reference evidence="9 10" key="1">
    <citation type="submission" date="2017-10" db="EMBL/GenBank/DDBJ databases">
        <title>Bacillus sp. nov., a halophilic bacterium isolated from a Keqin Lake.</title>
        <authorList>
            <person name="Wang H."/>
        </authorList>
    </citation>
    <scope>NUCLEOTIDE SEQUENCE [LARGE SCALE GENOMIC DNA]</scope>
    <source>
        <strain evidence="9 10">KQ-12</strain>
    </source>
</reference>
<name>A0A323TIW5_9BACI</name>
<protein>
    <recommendedName>
        <fullName evidence="11">Transporter</fullName>
    </recommendedName>
</protein>
<keyword evidence="3" id="KW-0813">Transport</keyword>
<evidence type="ECO:0000313" key="10">
    <source>
        <dbReference type="Proteomes" id="UP000248214"/>
    </source>
</evidence>
<dbReference type="EMBL" id="PDOD01000003">
    <property type="protein sequence ID" value="PYZ92623.1"/>
    <property type="molecule type" value="Genomic_DNA"/>
</dbReference>
<feature type="transmembrane region" description="Helical" evidence="8">
    <location>
        <begin position="57"/>
        <end position="78"/>
    </location>
</feature>
<dbReference type="InterPro" id="IPR038770">
    <property type="entry name" value="Na+/solute_symporter_sf"/>
</dbReference>
<keyword evidence="5 8" id="KW-0812">Transmembrane</keyword>
<feature type="transmembrane region" description="Helical" evidence="8">
    <location>
        <begin position="31"/>
        <end position="50"/>
    </location>
</feature>
<dbReference type="Gene3D" id="1.20.1530.20">
    <property type="match status" value="1"/>
</dbReference>
<dbReference type="OrthoDB" id="148377at2"/>
<feature type="transmembrane region" description="Helical" evidence="8">
    <location>
        <begin position="222"/>
        <end position="241"/>
    </location>
</feature>